<accession>A0A3D9SCL3</accession>
<evidence type="ECO:0000313" key="1">
    <source>
        <dbReference type="EMBL" id="REE87521.1"/>
    </source>
</evidence>
<gene>
    <name evidence="1" type="ORF">A8990_109167</name>
</gene>
<proteinExistence type="predicted"/>
<evidence type="ECO:0000313" key="2">
    <source>
        <dbReference type="Proteomes" id="UP000256304"/>
    </source>
</evidence>
<sequence length="48" mass="5386">MGVFPPFFAGFGRKADQGYALGTEGPPPEVQYEKPPPVRFEEFRKSLL</sequence>
<reference evidence="1 2" key="1">
    <citation type="submission" date="2018-08" db="EMBL/GenBank/DDBJ databases">
        <title>Genomic Encyclopedia of Type Strains, Phase III (KMG-III): the genomes of soil and plant-associated and newly described type strains.</title>
        <authorList>
            <person name="Whitman W."/>
        </authorList>
    </citation>
    <scope>NUCLEOTIDE SEQUENCE [LARGE SCALE GENOMIC DNA]</scope>
    <source>
        <strain evidence="1 2">CGMCC 1.10966</strain>
    </source>
</reference>
<protein>
    <submittedName>
        <fullName evidence="1">Uncharacterized protein</fullName>
    </submittedName>
</protein>
<dbReference type="AlphaFoldDB" id="A0A3D9SCL3"/>
<comment type="caution">
    <text evidence="1">The sequence shown here is derived from an EMBL/GenBank/DDBJ whole genome shotgun (WGS) entry which is preliminary data.</text>
</comment>
<organism evidence="1 2">
    <name type="scientific">Paenibacillus taihuensis</name>
    <dbReference type="NCBI Taxonomy" id="1156355"/>
    <lineage>
        <taxon>Bacteria</taxon>
        <taxon>Bacillati</taxon>
        <taxon>Bacillota</taxon>
        <taxon>Bacilli</taxon>
        <taxon>Bacillales</taxon>
        <taxon>Paenibacillaceae</taxon>
        <taxon>Paenibacillus</taxon>
    </lineage>
</organism>
<dbReference type="EMBL" id="QTTN01000009">
    <property type="protein sequence ID" value="REE87521.1"/>
    <property type="molecule type" value="Genomic_DNA"/>
</dbReference>
<name>A0A3D9SCL3_9BACL</name>
<keyword evidence="2" id="KW-1185">Reference proteome</keyword>
<dbReference type="Proteomes" id="UP000256304">
    <property type="component" value="Unassembled WGS sequence"/>
</dbReference>